<evidence type="ECO:0000259" key="6">
    <source>
        <dbReference type="PROSITE" id="PS50110"/>
    </source>
</evidence>
<dbReference type="InterPro" id="IPR011006">
    <property type="entry name" value="CheY-like_superfamily"/>
</dbReference>
<dbReference type="RefSeq" id="WP_166524596.1">
    <property type="nucleotide sequence ID" value="NZ_JAAABI010000007.1"/>
</dbReference>
<evidence type="ECO:0000313" key="8">
    <source>
        <dbReference type="EMBL" id="NAY93183.1"/>
    </source>
</evidence>
<evidence type="ECO:0000256" key="4">
    <source>
        <dbReference type="PROSITE-ProRule" id="PRU00169"/>
    </source>
</evidence>
<evidence type="ECO:0000259" key="7">
    <source>
        <dbReference type="PROSITE" id="PS51755"/>
    </source>
</evidence>
<dbReference type="SUPFAM" id="SSF52172">
    <property type="entry name" value="CheY-like"/>
    <property type="match status" value="1"/>
</dbReference>
<evidence type="ECO:0000313" key="9">
    <source>
        <dbReference type="Proteomes" id="UP000667650"/>
    </source>
</evidence>
<dbReference type="CDD" id="cd00383">
    <property type="entry name" value="trans_reg_C"/>
    <property type="match status" value="1"/>
</dbReference>
<evidence type="ECO:0000256" key="3">
    <source>
        <dbReference type="ARBA" id="ARBA00023125"/>
    </source>
</evidence>
<dbReference type="Pfam" id="PF00072">
    <property type="entry name" value="Response_reg"/>
    <property type="match status" value="1"/>
</dbReference>
<feature type="modified residue" description="4-aspartylphosphate" evidence="4">
    <location>
        <position position="55"/>
    </location>
</feature>
<dbReference type="PROSITE" id="PS51755">
    <property type="entry name" value="OMPR_PHOB"/>
    <property type="match status" value="1"/>
</dbReference>
<keyword evidence="3 5" id="KW-0238">DNA-binding</keyword>
<dbReference type="SMART" id="SM00448">
    <property type="entry name" value="REC"/>
    <property type="match status" value="1"/>
</dbReference>
<keyword evidence="1 4" id="KW-0597">Phosphoprotein</keyword>
<dbReference type="InterPro" id="IPR001867">
    <property type="entry name" value="OmpR/PhoB-type_DNA-bd"/>
</dbReference>
<keyword evidence="9" id="KW-1185">Reference proteome</keyword>
<dbReference type="InterPro" id="IPR036388">
    <property type="entry name" value="WH-like_DNA-bd_sf"/>
</dbReference>
<feature type="DNA-binding region" description="OmpR/PhoB-type" evidence="5">
    <location>
        <begin position="133"/>
        <end position="230"/>
    </location>
</feature>
<evidence type="ECO:0000256" key="2">
    <source>
        <dbReference type="ARBA" id="ARBA00023012"/>
    </source>
</evidence>
<evidence type="ECO:0000256" key="1">
    <source>
        <dbReference type="ARBA" id="ARBA00022553"/>
    </source>
</evidence>
<dbReference type="GO" id="GO:0000156">
    <property type="term" value="F:phosphorelay response regulator activity"/>
    <property type="evidence" value="ECO:0007669"/>
    <property type="project" value="TreeGrafter"/>
</dbReference>
<dbReference type="Pfam" id="PF00486">
    <property type="entry name" value="Trans_reg_C"/>
    <property type="match status" value="1"/>
</dbReference>
<dbReference type="AlphaFoldDB" id="A0A964TFC3"/>
<organism evidence="8 9">
    <name type="scientific">Flagellimonas ochracea</name>
    <dbReference type="NCBI Taxonomy" id="2696472"/>
    <lineage>
        <taxon>Bacteria</taxon>
        <taxon>Pseudomonadati</taxon>
        <taxon>Bacteroidota</taxon>
        <taxon>Flavobacteriia</taxon>
        <taxon>Flavobacteriales</taxon>
        <taxon>Flavobacteriaceae</taxon>
        <taxon>Flagellimonas</taxon>
    </lineage>
</organism>
<dbReference type="PROSITE" id="PS50110">
    <property type="entry name" value="RESPONSE_REGULATORY"/>
    <property type="match status" value="1"/>
</dbReference>
<sequence length="232" mass="26985">MEKTYKILLVEDDESLGYLLSEYLKMKQLQVEWAQDGSKVMELMEQRLFDLIVLDVMMPHLDGFTLARQIKDKHPNMPFIFLTAKSLKIDVLKGFSLGALDYLKKPIDEEELVARIMAHLSRLEKTVAAPIEKEVISIGSYSFDNRNHVLLHEGESMRLTARETELLKFLVQHKNNLCSHKDILLSIWGNNDYFNRKSLNVFVTHLRKYLEKDPSIKIENVHGRGFILKVNQ</sequence>
<reference evidence="8" key="1">
    <citation type="submission" date="2020-01" db="EMBL/GenBank/DDBJ databases">
        <title>Muricauda ochracea sp. nov., isolated from a tidal flat of Garorim bay in Korea.</title>
        <authorList>
            <person name="Kim D."/>
            <person name="Yoo Y."/>
            <person name="Kim J.-J."/>
        </authorList>
    </citation>
    <scope>NUCLEOTIDE SEQUENCE</scope>
    <source>
        <strain evidence="8">JGD-17</strain>
    </source>
</reference>
<protein>
    <submittedName>
        <fullName evidence="8">Response regulator</fullName>
    </submittedName>
</protein>
<evidence type="ECO:0000256" key="5">
    <source>
        <dbReference type="PROSITE-ProRule" id="PRU01091"/>
    </source>
</evidence>
<dbReference type="SMART" id="SM00862">
    <property type="entry name" value="Trans_reg_C"/>
    <property type="match status" value="1"/>
</dbReference>
<dbReference type="EMBL" id="JAAABI010000007">
    <property type="protein sequence ID" value="NAY93183.1"/>
    <property type="molecule type" value="Genomic_DNA"/>
</dbReference>
<dbReference type="Proteomes" id="UP000667650">
    <property type="component" value="Unassembled WGS sequence"/>
</dbReference>
<feature type="domain" description="OmpR/PhoB-type" evidence="7">
    <location>
        <begin position="133"/>
        <end position="230"/>
    </location>
</feature>
<dbReference type="CDD" id="cd17574">
    <property type="entry name" value="REC_OmpR"/>
    <property type="match status" value="1"/>
</dbReference>
<dbReference type="GO" id="GO:0032993">
    <property type="term" value="C:protein-DNA complex"/>
    <property type="evidence" value="ECO:0007669"/>
    <property type="project" value="TreeGrafter"/>
</dbReference>
<feature type="domain" description="Response regulatory" evidence="6">
    <location>
        <begin position="6"/>
        <end position="120"/>
    </location>
</feature>
<name>A0A964TFC3_9FLAO</name>
<dbReference type="GO" id="GO:0005829">
    <property type="term" value="C:cytosol"/>
    <property type="evidence" value="ECO:0007669"/>
    <property type="project" value="TreeGrafter"/>
</dbReference>
<dbReference type="PANTHER" id="PTHR48111">
    <property type="entry name" value="REGULATOR OF RPOS"/>
    <property type="match status" value="1"/>
</dbReference>
<accession>A0A964TFC3</accession>
<dbReference type="InterPro" id="IPR016032">
    <property type="entry name" value="Sig_transdc_resp-reg_C-effctor"/>
</dbReference>
<gene>
    <name evidence="8" type="ORF">GTQ34_14810</name>
</gene>
<dbReference type="SUPFAM" id="SSF46894">
    <property type="entry name" value="C-terminal effector domain of the bipartite response regulators"/>
    <property type="match status" value="1"/>
</dbReference>
<proteinExistence type="predicted"/>
<comment type="caution">
    <text evidence="8">The sequence shown here is derived from an EMBL/GenBank/DDBJ whole genome shotgun (WGS) entry which is preliminary data.</text>
</comment>
<dbReference type="InterPro" id="IPR001789">
    <property type="entry name" value="Sig_transdc_resp-reg_receiver"/>
</dbReference>
<dbReference type="GO" id="GO:0006355">
    <property type="term" value="P:regulation of DNA-templated transcription"/>
    <property type="evidence" value="ECO:0007669"/>
    <property type="project" value="InterPro"/>
</dbReference>
<dbReference type="PANTHER" id="PTHR48111:SF40">
    <property type="entry name" value="PHOSPHATE REGULON TRANSCRIPTIONAL REGULATORY PROTEIN PHOB"/>
    <property type="match status" value="1"/>
</dbReference>
<dbReference type="Gene3D" id="1.10.10.10">
    <property type="entry name" value="Winged helix-like DNA-binding domain superfamily/Winged helix DNA-binding domain"/>
    <property type="match status" value="1"/>
</dbReference>
<dbReference type="GO" id="GO:0000976">
    <property type="term" value="F:transcription cis-regulatory region binding"/>
    <property type="evidence" value="ECO:0007669"/>
    <property type="project" value="TreeGrafter"/>
</dbReference>
<dbReference type="InterPro" id="IPR039420">
    <property type="entry name" value="WalR-like"/>
</dbReference>
<dbReference type="Gene3D" id="3.40.50.2300">
    <property type="match status" value="1"/>
</dbReference>
<keyword evidence="2" id="KW-0902">Two-component regulatory system</keyword>